<sequence>MNNISLSSKILKVSKGQLEIKNGVFTLYAFIIYYEGKFEEHYALVNSKDWKIDESVPFRINSACITSEVFGCEKCDCKWQLDEAIHYIAEMGFGIITYHPSHEGLGHGIFEKLNSFNELGTDNTSYIDLNCEKEDARNFLPALIILDYFKITEVTLLGNNLKKIDFLMENGINISKIVNLIYNGSNRTTKRYILLKGRKPEHFALRKGK</sequence>
<feature type="domain" description="GTP cyclohydrolase II" evidence="3">
    <location>
        <begin position="15"/>
        <end position="178"/>
    </location>
</feature>
<dbReference type="GO" id="GO:0005829">
    <property type="term" value="C:cytosol"/>
    <property type="evidence" value="ECO:0007669"/>
    <property type="project" value="TreeGrafter"/>
</dbReference>
<comment type="pathway">
    <text evidence="1">Cofactor biosynthesis; riboflavin biosynthesis.</text>
</comment>
<dbReference type="InterPro" id="IPR032677">
    <property type="entry name" value="GTP_cyclohydro_II"/>
</dbReference>
<dbReference type="RefSeq" id="WP_152550453.1">
    <property type="nucleotide sequence ID" value="NZ_AZSI01000024.1"/>
</dbReference>
<dbReference type="SUPFAM" id="SSF142695">
    <property type="entry name" value="RibA-like"/>
    <property type="match status" value="1"/>
</dbReference>
<dbReference type="PANTHER" id="PTHR21327:SF38">
    <property type="entry name" value="3,4-DIHYDROXY-2-BUTANONE 4-PHOSPHATE SYNTHASE"/>
    <property type="match status" value="1"/>
</dbReference>
<keyword evidence="2" id="KW-0686">Riboflavin biosynthesis</keyword>
<keyword evidence="4" id="KW-0378">Hydrolase</keyword>
<dbReference type="AlphaFoldDB" id="A0A084ABQ4"/>
<organism evidence="4 5">
    <name type="scientific">Lactococcus cremoris subsp. cremoris GE214</name>
    <dbReference type="NCBI Taxonomy" id="1415168"/>
    <lineage>
        <taxon>Bacteria</taxon>
        <taxon>Bacillati</taxon>
        <taxon>Bacillota</taxon>
        <taxon>Bacilli</taxon>
        <taxon>Lactobacillales</taxon>
        <taxon>Streptococcaceae</taxon>
        <taxon>Lactococcus</taxon>
        <taxon>Lactococcus cremoris subsp. cremoris</taxon>
    </lineage>
</organism>
<gene>
    <name evidence="4" type="ORF">U725_01126</name>
</gene>
<protein>
    <submittedName>
        <fullName evidence="4">GTP cyclohydrolase II</fullName>
    </submittedName>
</protein>
<dbReference type="Pfam" id="PF00925">
    <property type="entry name" value="GTP_cyclohydro2"/>
    <property type="match status" value="1"/>
</dbReference>
<evidence type="ECO:0000259" key="3">
    <source>
        <dbReference type="Pfam" id="PF00925"/>
    </source>
</evidence>
<evidence type="ECO:0000256" key="2">
    <source>
        <dbReference type="ARBA" id="ARBA00022619"/>
    </source>
</evidence>
<dbReference type="PANTHER" id="PTHR21327">
    <property type="entry name" value="GTP CYCLOHYDROLASE II-RELATED"/>
    <property type="match status" value="1"/>
</dbReference>
<dbReference type="PATRIC" id="fig|1415168.3.peg.1205"/>
<evidence type="ECO:0000313" key="5">
    <source>
        <dbReference type="Proteomes" id="UP000028401"/>
    </source>
</evidence>
<name>A0A084ABQ4_LACLC</name>
<accession>A0A084ABQ4</accession>
<dbReference type="GO" id="GO:0009231">
    <property type="term" value="P:riboflavin biosynthetic process"/>
    <property type="evidence" value="ECO:0007669"/>
    <property type="project" value="UniProtKB-UniPathway"/>
</dbReference>
<comment type="caution">
    <text evidence="4">The sequence shown here is derived from an EMBL/GenBank/DDBJ whole genome shotgun (WGS) entry which is preliminary data.</text>
</comment>
<dbReference type="InterPro" id="IPR036144">
    <property type="entry name" value="RibA-like_sf"/>
</dbReference>
<evidence type="ECO:0000256" key="1">
    <source>
        <dbReference type="ARBA" id="ARBA00005104"/>
    </source>
</evidence>
<dbReference type="Proteomes" id="UP000028401">
    <property type="component" value="Unassembled WGS sequence"/>
</dbReference>
<evidence type="ECO:0000313" key="4">
    <source>
        <dbReference type="EMBL" id="KEY62733.1"/>
    </source>
</evidence>
<dbReference type="Gene3D" id="3.40.50.10990">
    <property type="entry name" value="GTP cyclohydrolase II"/>
    <property type="match status" value="1"/>
</dbReference>
<dbReference type="EMBL" id="AZSI01000024">
    <property type="protein sequence ID" value="KEY62733.1"/>
    <property type="molecule type" value="Genomic_DNA"/>
</dbReference>
<dbReference type="GO" id="GO:0016787">
    <property type="term" value="F:hydrolase activity"/>
    <property type="evidence" value="ECO:0007669"/>
    <property type="project" value="UniProtKB-KW"/>
</dbReference>
<reference evidence="4 5" key="1">
    <citation type="submission" date="2014-06" db="EMBL/GenBank/DDBJ databases">
        <title>Draft genome sequence of the putrescine producing strain Lactococcus lactis subsp cremoris GE214.</title>
        <authorList>
            <person name="Ladero V."/>
            <person name="Linares D.M."/>
            <person name="del Rio B."/>
            <person name="Mayo B."/>
            <person name="Martin M.C."/>
            <person name="Fernandez M."/>
            <person name="Alvarez M.A."/>
        </authorList>
    </citation>
    <scope>NUCLEOTIDE SEQUENCE [LARGE SCALE GENOMIC DNA]</scope>
    <source>
        <strain evidence="4 5">GE214</strain>
    </source>
</reference>
<dbReference type="UniPathway" id="UPA00275"/>
<dbReference type="GO" id="GO:0008686">
    <property type="term" value="F:3,4-dihydroxy-2-butanone-4-phosphate synthase activity"/>
    <property type="evidence" value="ECO:0007669"/>
    <property type="project" value="TreeGrafter"/>
</dbReference>
<proteinExistence type="predicted"/>